<reference evidence="2" key="1">
    <citation type="journal article" date="2019" name="Int. J. Syst. Evol. Microbiol.">
        <title>The Global Catalogue of Microorganisms (GCM) 10K type strain sequencing project: providing services to taxonomists for standard genome sequencing and annotation.</title>
        <authorList>
            <consortium name="The Broad Institute Genomics Platform"/>
            <consortium name="The Broad Institute Genome Sequencing Center for Infectious Disease"/>
            <person name="Wu L."/>
            <person name="Ma J."/>
        </authorList>
    </citation>
    <scope>NUCLEOTIDE SEQUENCE [LARGE SCALE GENOMIC DNA]</scope>
    <source>
        <strain evidence="2">CCUG 66188</strain>
    </source>
</reference>
<accession>A0ABV9KZQ4</accession>
<dbReference type="SUPFAM" id="SSF56925">
    <property type="entry name" value="OMPA-like"/>
    <property type="match status" value="1"/>
</dbReference>
<evidence type="ECO:0000313" key="2">
    <source>
        <dbReference type="Proteomes" id="UP001596023"/>
    </source>
</evidence>
<comment type="caution">
    <text evidence="1">The sequence shown here is derived from an EMBL/GenBank/DDBJ whole genome shotgun (WGS) entry which is preliminary data.</text>
</comment>
<evidence type="ECO:0008006" key="3">
    <source>
        <dbReference type="Google" id="ProtNLM"/>
    </source>
</evidence>
<protein>
    <recommendedName>
        <fullName evidence="3">Outer membrane protein beta-barrel domain-containing protein</fullName>
    </recommendedName>
</protein>
<dbReference type="Proteomes" id="UP001596023">
    <property type="component" value="Unassembled WGS sequence"/>
</dbReference>
<dbReference type="EMBL" id="JBHSGN010000090">
    <property type="protein sequence ID" value="MFC4675061.1"/>
    <property type="molecule type" value="Genomic_DNA"/>
</dbReference>
<dbReference type="InterPro" id="IPR011250">
    <property type="entry name" value="OMP/PagP_B-barrel"/>
</dbReference>
<keyword evidence="2" id="KW-1185">Reference proteome</keyword>
<gene>
    <name evidence="1" type="ORF">ACFO6W_15270</name>
</gene>
<sequence length="177" mass="19841">MKRIIFILLLSIIVISVKAQTNGESKIAFATTIGTGLPMMSTPSSTPFAWQVLGYYNLTERWSVGVGTGLSFYQKMLVPVYGDVRFQIGRERKFTPYAECAAGYSFAPSGNANGGFFMNPSIGIQYPLKNKMKLQLAIGYELQELARLKKHSDSYFLKEFEEQLSHHSISFKVGLKF</sequence>
<dbReference type="RefSeq" id="WP_379997924.1">
    <property type="nucleotide sequence ID" value="NZ_JBHSGN010000090.1"/>
</dbReference>
<name>A0ABV9KZQ4_9BACT</name>
<proteinExistence type="predicted"/>
<evidence type="ECO:0000313" key="1">
    <source>
        <dbReference type="EMBL" id="MFC4675061.1"/>
    </source>
</evidence>
<organism evidence="1 2">
    <name type="scientific">Dysgonomonas termitidis</name>
    <dbReference type="NCBI Taxonomy" id="1516126"/>
    <lineage>
        <taxon>Bacteria</taxon>
        <taxon>Pseudomonadati</taxon>
        <taxon>Bacteroidota</taxon>
        <taxon>Bacteroidia</taxon>
        <taxon>Bacteroidales</taxon>
        <taxon>Dysgonomonadaceae</taxon>
        <taxon>Dysgonomonas</taxon>
    </lineage>
</organism>